<feature type="non-terminal residue" evidence="3">
    <location>
        <position position="604"/>
    </location>
</feature>
<dbReference type="GeneID" id="9055608"/>
<feature type="transmembrane region" description="Helical" evidence="2">
    <location>
        <begin position="76"/>
        <end position="95"/>
    </location>
</feature>
<name>C5KRR3_PERM5</name>
<feature type="compositionally biased region" description="Low complexity" evidence="1">
    <location>
        <begin position="34"/>
        <end position="45"/>
    </location>
</feature>
<evidence type="ECO:0000313" key="3">
    <source>
        <dbReference type="EMBL" id="EER12754.1"/>
    </source>
</evidence>
<dbReference type="AlphaFoldDB" id="C5KRR3"/>
<proteinExistence type="predicted"/>
<dbReference type="EMBL" id="GG675931">
    <property type="protein sequence ID" value="EER12754.1"/>
    <property type="molecule type" value="Genomic_DNA"/>
</dbReference>
<keyword evidence="4" id="KW-1185">Reference proteome</keyword>
<sequence>MPPVEQPPAHDQPSSTGIGRFESSSFKKRLSGGSSSAATVPTPTTQLPAVVDSSEPLQRAVVPPPRRYEHRYTARGIFMAVLVCVGGIIVAWVMITDVYRNVEVTPAMLLGVVTASIVFTQVFLTSRTASEEQAFEVRRAPLQETTATIQPQQPQMKLFGAPAVSSMPANRSGDDLRQTQAAIAYPDPRATQDNPLSPPGHHYARGAHDLTPHRIPSPYAVADTPSMASVSRASLSSTPLNRSEPAWGSGRPGASLSVGGVSAADVFGHEVVSAWARTVASDVIDRQIVEPLIRMLALSDSQLSNAVKVAGQGFFLACATVSDGGRTITRPPMSSANTSMGGEPSALPGAIYLSDRNLPHPLSSLSELNAAWKHRLVLERYFLLPPIQEADSISTPSGYGGGLLYSSRDYVVSRVCDWATHGLRSGYQYDQKEVLNTVYDGRASGHAPTAAVATTTCDTVTDSRVLDHVLLHALDCHMNAGGSAGARPFTSTFVRSVDVRDGVESQTALTQAAGLVRPPRWSTGGLGLGRRGADSPVWIQRCYDTSTGIITYNVMDATRVGTRGVGGAMQRDGGSSRAGELMVCQRGNTNIVQALAVFLWSLKK</sequence>
<feature type="region of interest" description="Disordered" evidence="1">
    <location>
        <begin position="1"/>
        <end position="52"/>
    </location>
</feature>
<keyword evidence="2" id="KW-0472">Membrane</keyword>
<keyword evidence="2" id="KW-0812">Transmembrane</keyword>
<evidence type="ECO:0000313" key="4">
    <source>
        <dbReference type="Proteomes" id="UP000007800"/>
    </source>
</evidence>
<evidence type="ECO:0000256" key="2">
    <source>
        <dbReference type="SAM" id="Phobius"/>
    </source>
</evidence>
<protein>
    <submittedName>
        <fullName evidence="3">Uncharacterized protein</fullName>
    </submittedName>
</protein>
<keyword evidence="2" id="KW-1133">Transmembrane helix</keyword>
<dbReference type="OrthoDB" id="10496306at2759"/>
<gene>
    <name evidence="3" type="ORF">Pmar_PMAR018006</name>
</gene>
<dbReference type="OMA" id="PRRYEHR"/>
<organism evidence="4">
    <name type="scientific">Perkinsus marinus (strain ATCC 50983 / TXsc)</name>
    <dbReference type="NCBI Taxonomy" id="423536"/>
    <lineage>
        <taxon>Eukaryota</taxon>
        <taxon>Sar</taxon>
        <taxon>Alveolata</taxon>
        <taxon>Perkinsozoa</taxon>
        <taxon>Perkinsea</taxon>
        <taxon>Perkinsida</taxon>
        <taxon>Perkinsidae</taxon>
        <taxon>Perkinsus</taxon>
    </lineage>
</organism>
<dbReference type="RefSeq" id="XP_002780959.1">
    <property type="nucleotide sequence ID" value="XM_002780913.1"/>
</dbReference>
<evidence type="ECO:0000256" key="1">
    <source>
        <dbReference type="SAM" id="MobiDB-lite"/>
    </source>
</evidence>
<dbReference type="Proteomes" id="UP000007800">
    <property type="component" value="Unassembled WGS sequence"/>
</dbReference>
<dbReference type="InParanoid" id="C5KRR3"/>
<feature type="transmembrane region" description="Helical" evidence="2">
    <location>
        <begin position="107"/>
        <end position="124"/>
    </location>
</feature>
<accession>C5KRR3</accession>
<reference evidence="3 4" key="1">
    <citation type="submission" date="2008-07" db="EMBL/GenBank/DDBJ databases">
        <authorList>
            <person name="El-Sayed N."/>
            <person name="Caler E."/>
            <person name="Inman J."/>
            <person name="Amedeo P."/>
            <person name="Hass B."/>
            <person name="Wortman J."/>
        </authorList>
    </citation>
    <scope>NUCLEOTIDE SEQUENCE [LARGE SCALE GENOMIC DNA]</scope>
    <source>
        <strain evidence="4">ATCC 50983 / TXsc</strain>
    </source>
</reference>